<dbReference type="PANTHER" id="PTHR21040:SF8">
    <property type="entry name" value="BCDNA.GH04120"/>
    <property type="match status" value="1"/>
</dbReference>
<dbReference type="InterPro" id="IPR015883">
    <property type="entry name" value="Glyco_hydro_20_cat"/>
</dbReference>
<dbReference type="GO" id="GO:0005975">
    <property type="term" value="P:carbohydrate metabolic process"/>
    <property type="evidence" value="ECO:0007669"/>
    <property type="project" value="InterPro"/>
</dbReference>
<dbReference type="AlphaFoldDB" id="A0AA88I0A5"/>
<feature type="transmembrane region" description="Helical" evidence="5">
    <location>
        <begin position="20"/>
        <end position="39"/>
    </location>
</feature>
<dbReference type="EC" id="3.2.1.52" evidence="3"/>
<evidence type="ECO:0000256" key="4">
    <source>
        <dbReference type="ARBA" id="ARBA00022801"/>
    </source>
</evidence>
<dbReference type="Proteomes" id="UP001187531">
    <property type="component" value="Unassembled WGS sequence"/>
</dbReference>
<dbReference type="InterPro" id="IPR017853">
    <property type="entry name" value="GH"/>
</dbReference>
<reference evidence="7" key="1">
    <citation type="submission" date="2023-07" db="EMBL/GenBank/DDBJ databases">
        <title>Chromosome-level genome assembly of Artemia franciscana.</title>
        <authorList>
            <person name="Jo E."/>
        </authorList>
    </citation>
    <scope>NUCLEOTIDE SEQUENCE</scope>
    <source>
        <tissue evidence="7">Whole body</tissue>
    </source>
</reference>
<organism evidence="7 8">
    <name type="scientific">Artemia franciscana</name>
    <name type="common">Brine shrimp</name>
    <name type="synonym">Artemia sanfranciscana</name>
    <dbReference type="NCBI Taxonomy" id="6661"/>
    <lineage>
        <taxon>Eukaryota</taxon>
        <taxon>Metazoa</taxon>
        <taxon>Ecdysozoa</taxon>
        <taxon>Arthropoda</taxon>
        <taxon>Crustacea</taxon>
        <taxon>Branchiopoda</taxon>
        <taxon>Anostraca</taxon>
        <taxon>Artemiidae</taxon>
        <taxon>Artemia</taxon>
    </lineage>
</organism>
<keyword evidence="5" id="KW-0812">Transmembrane</keyword>
<dbReference type="SUPFAM" id="SSF51445">
    <property type="entry name" value="(Trans)glycosidases"/>
    <property type="match status" value="1"/>
</dbReference>
<dbReference type="Gene3D" id="3.20.20.80">
    <property type="entry name" value="Glycosidases"/>
    <property type="match status" value="1"/>
</dbReference>
<evidence type="ECO:0000256" key="5">
    <source>
        <dbReference type="SAM" id="Phobius"/>
    </source>
</evidence>
<evidence type="ECO:0000259" key="6">
    <source>
        <dbReference type="Pfam" id="PF00728"/>
    </source>
</evidence>
<keyword evidence="8" id="KW-1185">Reference proteome</keyword>
<dbReference type="GO" id="GO:0004563">
    <property type="term" value="F:beta-N-acetylhexosaminidase activity"/>
    <property type="evidence" value="ECO:0007669"/>
    <property type="project" value="UniProtKB-EC"/>
</dbReference>
<evidence type="ECO:0000256" key="2">
    <source>
        <dbReference type="ARBA" id="ARBA00006285"/>
    </source>
</evidence>
<comment type="caution">
    <text evidence="7">The sequence shown here is derived from an EMBL/GenBank/DDBJ whole genome shotgun (WGS) entry which is preliminary data.</text>
</comment>
<proteinExistence type="inferred from homology"/>
<sequence>MIFKRITGGSPLRRLRCKQLVLTVFTVLALLIMLSYKSYIPVKPNYLSRNLKNGDDILNGSERRNNVAFIPNDLHKQQADMESGQIQEMIAENGIVELEATEEIPNRSKTAYYNGVPVYYPEETDTKVNVFSERKMTQNGFRASINGANIPEIRAAPFIPEKRVVHFDLKGAPPKVSYLEQVFQIISKLGATHVLLEYEDMFPYANDLSIIKAKNAYSLNEIKSMLSAAGSYNLEVIPLVQTFGHLELALKLKEFSHLREVDESPQAICPSKNSSLDFVTDLIEQIIAVHQSSKFIHIGCDEVFYLGECNICKTKNRNSLFLQHIVKIAQFVRNKGFIPIVWHDMMIHMTFSELKRSGIGNLVEPMIWVYAEDIYRFVPETEWKKFSDVFSTFWSASAYKGAFGETLILPEVKRHIDNNANWLAVMRSEGTRFKNGVRGLVLTGWQRYDHFAVLCELLPGSLPSLAMTLSLVSNARIDLPIAKKVYQVLECINSPKYESFFDLTYDPKLVDKLAYCFFPGASFFKALYRLEKLQNEVDKTWKAATYERGWMTDYNLRYNFSEPSRVDEITSELNSLISSVTVLAKNFIEAMDDIFDVYTVQEWLEQKILPLFELLGKLKSRKKSLKSHKAWKVRPFTSIVDWKKYDLNLEILFKVEKRSDYLVT</sequence>
<comment type="catalytic activity">
    <reaction evidence="1">
        <text>Hydrolysis of terminal non-reducing N-acetyl-D-hexosamine residues in N-acetyl-beta-D-hexosaminides.</text>
        <dbReference type="EC" id="3.2.1.52"/>
    </reaction>
</comment>
<accession>A0AA88I0A5</accession>
<dbReference type="CDD" id="cd06565">
    <property type="entry name" value="GH20_GcnA-like"/>
    <property type="match status" value="1"/>
</dbReference>
<dbReference type="EMBL" id="JAVRJZ010000010">
    <property type="protein sequence ID" value="KAK2717605.1"/>
    <property type="molecule type" value="Genomic_DNA"/>
</dbReference>
<dbReference type="Pfam" id="PF00728">
    <property type="entry name" value="Glyco_hydro_20"/>
    <property type="match status" value="1"/>
</dbReference>
<dbReference type="PANTHER" id="PTHR21040">
    <property type="entry name" value="BCDNA.GH04120"/>
    <property type="match status" value="1"/>
</dbReference>
<dbReference type="EMBL" id="JAVRJZ010000010">
    <property type="protein sequence ID" value="KAK2717606.1"/>
    <property type="molecule type" value="Genomic_DNA"/>
</dbReference>
<keyword evidence="5" id="KW-0472">Membrane</keyword>
<evidence type="ECO:0000313" key="7">
    <source>
        <dbReference type="EMBL" id="KAK2717606.1"/>
    </source>
</evidence>
<keyword evidence="5" id="KW-1133">Transmembrane helix</keyword>
<name>A0AA88I0A5_ARTSF</name>
<keyword evidence="4" id="KW-0378">Hydrolase</keyword>
<evidence type="ECO:0000313" key="8">
    <source>
        <dbReference type="Proteomes" id="UP001187531"/>
    </source>
</evidence>
<dbReference type="InterPro" id="IPR038901">
    <property type="entry name" value="HEXDC-like"/>
</dbReference>
<evidence type="ECO:0000256" key="1">
    <source>
        <dbReference type="ARBA" id="ARBA00001231"/>
    </source>
</evidence>
<evidence type="ECO:0000256" key="3">
    <source>
        <dbReference type="ARBA" id="ARBA00012663"/>
    </source>
</evidence>
<protein>
    <recommendedName>
        <fullName evidence="3">beta-N-acetylhexosaminidase</fullName>
        <ecNumber evidence="3">3.2.1.52</ecNumber>
    </recommendedName>
</protein>
<gene>
    <name evidence="7" type="ORF">QYM36_006396</name>
</gene>
<comment type="similarity">
    <text evidence="2">Belongs to the glycosyl hydrolase 20 family.</text>
</comment>
<feature type="domain" description="Glycoside hydrolase family 20 catalytic" evidence="6">
    <location>
        <begin position="212"/>
        <end position="350"/>
    </location>
</feature>